<dbReference type="AlphaFoldDB" id="A0A420EQ70"/>
<dbReference type="InterPro" id="IPR005025">
    <property type="entry name" value="FMN_Rdtase-like_dom"/>
</dbReference>
<evidence type="ECO:0000313" key="5">
    <source>
        <dbReference type="Proteomes" id="UP001432190"/>
    </source>
</evidence>
<dbReference type="Proteomes" id="UP001432190">
    <property type="component" value="Chromosome"/>
</dbReference>
<dbReference type="InterPro" id="IPR050712">
    <property type="entry name" value="NAD(P)H-dep_reductase"/>
</dbReference>
<dbReference type="Pfam" id="PF03358">
    <property type="entry name" value="FMN_red"/>
    <property type="match status" value="1"/>
</dbReference>
<dbReference type="EMBL" id="CP108084">
    <property type="protein sequence ID" value="WUP52676.1"/>
    <property type="molecule type" value="Genomic_DNA"/>
</dbReference>
<protein>
    <submittedName>
        <fullName evidence="3">NAD(P)H-dependent oxidoreductase</fullName>
    </submittedName>
    <submittedName>
        <fullName evidence="2">NADPH-dependent oxidoreductase</fullName>
    </submittedName>
</protein>
<sequence>MAENGTLRMVVIVGSTRAGRFGPTVAEWFVGRARRRPEWDVDLVDLARAGLPETLPDLDDELPRPVRALAPRLAAADAFVLVTPEYNRGFPAPLKTAIDWYHDQWCAKPVTVVSYGRESGGRYATEQLRQVLTEVHAVTIRDTVVLPCYWDEFAADGGWPRPASECVAAADSVLDRLSWWAYALREARARRPYRP</sequence>
<dbReference type="GO" id="GO:0005829">
    <property type="term" value="C:cytosol"/>
    <property type="evidence" value="ECO:0007669"/>
    <property type="project" value="TreeGrafter"/>
</dbReference>
<dbReference type="OrthoDB" id="9812295at2"/>
<dbReference type="EMBL" id="RAQQ01000048">
    <property type="protein sequence ID" value="RKF22829.1"/>
    <property type="molecule type" value="Genomic_DNA"/>
</dbReference>
<evidence type="ECO:0000259" key="1">
    <source>
        <dbReference type="Pfam" id="PF03358"/>
    </source>
</evidence>
<evidence type="ECO:0000313" key="3">
    <source>
        <dbReference type="EMBL" id="WUP52676.1"/>
    </source>
</evidence>
<dbReference type="PANTHER" id="PTHR30543:SF21">
    <property type="entry name" value="NAD(P)H-DEPENDENT FMN REDUCTASE LOT6"/>
    <property type="match status" value="1"/>
</dbReference>
<dbReference type="GO" id="GO:0010181">
    <property type="term" value="F:FMN binding"/>
    <property type="evidence" value="ECO:0007669"/>
    <property type="project" value="TreeGrafter"/>
</dbReference>
<gene>
    <name evidence="2" type="ORF">D7I43_31270</name>
    <name evidence="3" type="ORF">OG994_14675</name>
</gene>
<reference evidence="2 4" key="1">
    <citation type="journal article" date="2018" name="Int. J. Syst. Evol. Microbiol.">
        <title>Micromonospora globbae sp. nov., an endophytic actinomycete isolated from roots of Globba winitii C. H. Wright.</title>
        <authorList>
            <person name="Kuncharoen N."/>
            <person name="Pittayakhajonwut P."/>
            <person name="Tanasupawat S."/>
        </authorList>
    </citation>
    <scope>NUCLEOTIDE SEQUENCE [LARGE SCALE GENOMIC DNA]</scope>
    <source>
        <strain evidence="2 4">WPS1-2</strain>
    </source>
</reference>
<name>A0A420EQ70_9ACTN</name>
<dbReference type="InterPro" id="IPR029039">
    <property type="entry name" value="Flavoprotein-like_sf"/>
</dbReference>
<keyword evidence="5" id="KW-1185">Reference proteome</keyword>
<dbReference type="GO" id="GO:0016491">
    <property type="term" value="F:oxidoreductase activity"/>
    <property type="evidence" value="ECO:0007669"/>
    <property type="project" value="InterPro"/>
</dbReference>
<dbReference type="SUPFAM" id="SSF52218">
    <property type="entry name" value="Flavoproteins"/>
    <property type="match status" value="1"/>
</dbReference>
<dbReference type="RefSeq" id="WP_120332166.1">
    <property type="nucleotide sequence ID" value="NZ_CP108084.1"/>
</dbReference>
<dbReference type="Proteomes" id="UP000285744">
    <property type="component" value="Unassembled WGS sequence"/>
</dbReference>
<organism evidence="2 4">
    <name type="scientific">Micromonospora globbae</name>
    <dbReference type="NCBI Taxonomy" id="1894969"/>
    <lineage>
        <taxon>Bacteria</taxon>
        <taxon>Bacillati</taxon>
        <taxon>Actinomycetota</taxon>
        <taxon>Actinomycetes</taxon>
        <taxon>Micromonosporales</taxon>
        <taxon>Micromonosporaceae</taxon>
        <taxon>Micromonospora</taxon>
    </lineage>
</organism>
<dbReference type="Gene3D" id="3.40.50.360">
    <property type="match status" value="1"/>
</dbReference>
<evidence type="ECO:0000313" key="2">
    <source>
        <dbReference type="EMBL" id="RKF22829.1"/>
    </source>
</evidence>
<proteinExistence type="predicted"/>
<feature type="domain" description="NADPH-dependent FMN reductase-like" evidence="1">
    <location>
        <begin position="8"/>
        <end position="150"/>
    </location>
</feature>
<evidence type="ECO:0000313" key="4">
    <source>
        <dbReference type="Proteomes" id="UP000285744"/>
    </source>
</evidence>
<accession>A0A420EQ70</accession>
<reference evidence="3" key="2">
    <citation type="submission" date="2022-10" db="EMBL/GenBank/DDBJ databases">
        <title>The complete genomes of actinobacterial strains from the NBC collection.</title>
        <authorList>
            <person name="Joergensen T.S."/>
            <person name="Alvarez Arevalo M."/>
            <person name="Sterndorff E.B."/>
            <person name="Faurdal D."/>
            <person name="Vuksanovic O."/>
            <person name="Mourched A.-S."/>
            <person name="Charusanti P."/>
            <person name="Shaw S."/>
            <person name="Blin K."/>
            <person name="Weber T."/>
        </authorList>
    </citation>
    <scope>NUCLEOTIDE SEQUENCE</scope>
    <source>
        <strain evidence="3">NBC_00256</strain>
    </source>
</reference>
<dbReference type="PANTHER" id="PTHR30543">
    <property type="entry name" value="CHROMATE REDUCTASE"/>
    <property type="match status" value="1"/>
</dbReference>